<comment type="caution">
    <text evidence="2">The sequence shown here is derived from an EMBL/GenBank/DDBJ whole genome shotgun (WGS) entry which is preliminary data.</text>
</comment>
<dbReference type="EMBL" id="JBHSPW010000001">
    <property type="protein sequence ID" value="MFC5891254.1"/>
    <property type="molecule type" value="Genomic_DNA"/>
</dbReference>
<dbReference type="Pfam" id="PF19462">
    <property type="entry name" value="DUF5999"/>
    <property type="match status" value="1"/>
</dbReference>
<gene>
    <name evidence="2" type="ORF">ACFP3M_00220</name>
</gene>
<dbReference type="Proteomes" id="UP001596241">
    <property type="component" value="Unassembled WGS sequence"/>
</dbReference>
<accession>A0ABW1FBJ4</accession>
<evidence type="ECO:0000313" key="2">
    <source>
        <dbReference type="EMBL" id="MFC5891254.1"/>
    </source>
</evidence>
<name>A0ABW1FBJ4_9ACTN</name>
<protein>
    <submittedName>
        <fullName evidence="2">DUF5999 family protein</fullName>
    </submittedName>
</protein>
<reference evidence="3" key="1">
    <citation type="journal article" date="2019" name="Int. J. Syst. Evol. Microbiol.">
        <title>The Global Catalogue of Microorganisms (GCM) 10K type strain sequencing project: providing services to taxonomists for standard genome sequencing and annotation.</title>
        <authorList>
            <consortium name="The Broad Institute Genomics Platform"/>
            <consortium name="The Broad Institute Genome Sequencing Center for Infectious Disease"/>
            <person name="Wu L."/>
            <person name="Ma J."/>
        </authorList>
    </citation>
    <scope>NUCLEOTIDE SEQUENCE [LARGE SCALE GENOMIC DNA]</scope>
    <source>
        <strain evidence="3">CGMCC 1.15809</strain>
    </source>
</reference>
<feature type="compositionally biased region" description="Basic and acidic residues" evidence="1">
    <location>
        <begin position="16"/>
        <end position="33"/>
    </location>
</feature>
<keyword evidence="3" id="KW-1185">Reference proteome</keyword>
<proteinExistence type="predicted"/>
<sequence length="70" mass="7283">MCAHSPSGPSRPAADSADRDAARPVAAHPERGRRPLGNGVALFGVGQAWRGSTKSRNSSKDRSGSSRKTP</sequence>
<evidence type="ECO:0000313" key="3">
    <source>
        <dbReference type="Proteomes" id="UP001596241"/>
    </source>
</evidence>
<organism evidence="2 3">
    <name type="scientific">Streptomyces ramulosus</name>
    <dbReference type="NCBI Taxonomy" id="47762"/>
    <lineage>
        <taxon>Bacteria</taxon>
        <taxon>Bacillati</taxon>
        <taxon>Actinomycetota</taxon>
        <taxon>Actinomycetes</taxon>
        <taxon>Kitasatosporales</taxon>
        <taxon>Streptomycetaceae</taxon>
        <taxon>Streptomyces</taxon>
    </lineage>
</organism>
<feature type="region of interest" description="Disordered" evidence="1">
    <location>
        <begin position="1"/>
        <end position="70"/>
    </location>
</feature>
<dbReference type="InterPro" id="IPR046041">
    <property type="entry name" value="DUF5999"/>
</dbReference>
<evidence type="ECO:0000256" key="1">
    <source>
        <dbReference type="SAM" id="MobiDB-lite"/>
    </source>
</evidence>
<dbReference type="RefSeq" id="WP_386458631.1">
    <property type="nucleotide sequence ID" value="NZ_BAAAWG010000006.1"/>
</dbReference>